<dbReference type="InterPro" id="IPR005119">
    <property type="entry name" value="LysR_subst-bd"/>
</dbReference>
<keyword evidence="4" id="KW-0804">Transcription</keyword>
<dbReference type="Gene3D" id="3.40.190.290">
    <property type="match status" value="1"/>
</dbReference>
<dbReference type="CDD" id="cd05466">
    <property type="entry name" value="PBP2_LTTR_substrate"/>
    <property type="match status" value="1"/>
</dbReference>
<evidence type="ECO:0000313" key="7">
    <source>
        <dbReference type="Proteomes" id="UP000242515"/>
    </source>
</evidence>
<dbReference type="STRING" id="988801.SAMN05216522_10627"/>
<keyword evidence="7" id="KW-1185">Reference proteome</keyword>
<dbReference type="Pfam" id="PF00126">
    <property type="entry name" value="HTH_1"/>
    <property type="match status" value="1"/>
</dbReference>
<dbReference type="OrthoDB" id="196624at2"/>
<protein>
    <submittedName>
        <fullName evidence="6">DNA-binding transcriptional regulator, LysR family</fullName>
    </submittedName>
</protein>
<proteinExistence type="inferred from homology"/>
<evidence type="ECO:0000256" key="4">
    <source>
        <dbReference type="ARBA" id="ARBA00023163"/>
    </source>
</evidence>
<dbReference type="AlphaFoldDB" id="A0A1H9IFN2"/>
<dbReference type="PANTHER" id="PTHR30126">
    <property type="entry name" value="HTH-TYPE TRANSCRIPTIONAL REGULATOR"/>
    <property type="match status" value="1"/>
</dbReference>
<organism evidence="6 7">
    <name type="scientific">Rosenbergiella nectarea</name>
    <dbReference type="NCBI Taxonomy" id="988801"/>
    <lineage>
        <taxon>Bacteria</taxon>
        <taxon>Pseudomonadati</taxon>
        <taxon>Pseudomonadota</taxon>
        <taxon>Gammaproteobacteria</taxon>
        <taxon>Enterobacterales</taxon>
        <taxon>Erwiniaceae</taxon>
        <taxon>Rosenbergiella</taxon>
    </lineage>
</organism>
<reference evidence="7" key="1">
    <citation type="submission" date="2016-10" db="EMBL/GenBank/DDBJ databases">
        <authorList>
            <person name="Varghese N."/>
            <person name="Submissions S."/>
        </authorList>
    </citation>
    <scope>NUCLEOTIDE SEQUENCE [LARGE SCALE GENOMIC DNA]</scope>
    <source>
        <strain evidence="7">8N4</strain>
    </source>
</reference>
<sequence>MYYSPESLEAFVQSVASGSFSGAARALGKSQSTISVAVSSLEDHLGFALFERTSRHLMLTEEGRRVLAQVREILAANQRLDDVALRLAQGIEPRVTLAISDHWPAGHHDRLLSQFAEKFSEVEFECLIAENEDVIELLKSGRAQLGLITKQPHLPTELVSRSLAISGHTGIYLANDHPLCQQATLTLDDLKGIRQLQLNTWSRAGIQRSEGLVWSASSYILLLDMAQQGFGWAKLPCWMVDYFGNESLTLLPLAGWPQKLNLDIIWSARHTLGPACLWMIDQLTTAKD</sequence>
<comment type="similarity">
    <text evidence="1">Belongs to the LysR transcriptional regulatory family.</text>
</comment>
<feature type="domain" description="HTH lysR-type" evidence="5">
    <location>
        <begin position="1"/>
        <end position="60"/>
    </location>
</feature>
<dbReference type="PROSITE" id="PS50931">
    <property type="entry name" value="HTH_LYSR"/>
    <property type="match status" value="1"/>
</dbReference>
<dbReference type="GO" id="GO:0000976">
    <property type="term" value="F:transcription cis-regulatory region binding"/>
    <property type="evidence" value="ECO:0007669"/>
    <property type="project" value="TreeGrafter"/>
</dbReference>
<dbReference type="PRINTS" id="PR00039">
    <property type="entry name" value="HTHLYSR"/>
</dbReference>
<dbReference type="InterPro" id="IPR036390">
    <property type="entry name" value="WH_DNA-bd_sf"/>
</dbReference>
<dbReference type="Proteomes" id="UP000242515">
    <property type="component" value="Unassembled WGS sequence"/>
</dbReference>
<accession>A0A1H9IFN2</accession>
<gene>
    <name evidence="6" type="ORF">SAMN05216522_10627</name>
</gene>
<keyword evidence="3 6" id="KW-0238">DNA-binding</keyword>
<dbReference type="InterPro" id="IPR036388">
    <property type="entry name" value="WH-like_DNA-bd_sf"/>
</dbReference>
<evidence type="ECO:0000313" key="6">
    <source>
        <dbReference type="EMBL" id="SEQ73338.1"/>
    </source>
</evidence>
<evidence type="ECO:0000256" key="1">
    <source>
        <dbReference type="ARBA" id="ARBA00009437"/>
    </source>
</evidence>
<evidence type="ECO:0000256" key="3">
    <source>
        <dbReference type="ARBA" id="ARBA00023125"/>
    </source>
</evidence>
<dbReference type="SUPFAM" id="SSF53850">
    <property type="entry name" value="Periplasmic binding protein-like II"/>
    <property type="match status" value="1"/>
</dbReference>
<name>A0A1H9IFN2_9GAMM</name>
<dbReference type="Pfam" id="PF03466">
    <property type="entry name" value="LysR_substrate"/>
    <property type="match status" value="1"/>
</dbReference>
<evidence type="ECO:0000256" key="2">
    <source>
        <dbReference type="ARBA" id="ARBA00023015"/>
    </source>
</evidence>
<dbReference type="GO" id="GO:0003700">
    <property type="term" value="F:DNA-binding transcription factor activity"/>
    <property type="evidence" value="ECO:0007669"/>
    <property type="project" value="InterPro"/>
</dbReference>
<keyword evidence="2" id="KW-0805">Transcription regulation</keyword>
<dbReference type="Gene3D" id="1.10.10.10">
    <property type="entry name" value="Winged helix-like DNA-binding domain superfamily/Winged helix DNA-binding domain"/>
    <property type="match status" value="1"/>
</dbReference>
<dbReference type="EMBL" id="FOGC01000006">
    <property type="protein sequence ID" value="SEQ73338.1"/>
    <property type="molecule type" value="Genomic_DNA"/>
</dbReference>
<dbReference type="InterPro" id="IPR000847">
    <property type="entry name" value="LysR_HTH_N"/>
</dbReference>
<dbReference type="FunFam" id="1.10.10.10:FF:000001">
    <property type="entry name" value="LysR family transcriptional regulator"/>
    <property type="match status" value="1"/>
</dbReference>
<dbReference type="RefSeq" id="WP_092675493.1">
    <property type="nucleotide sequence ID" value="NZ_FOGC01000006.1"/>
</dbReference>
<dbReference type="PANTHER" id="PTHR30126:SF91">
    <property type="entry name" value="LYSR FAMILY TRANSCRIPTIONAL REGULATOR"/>
    <property type="match status" value="1"/>
</dbReference>
<evidence type="ECO:0000259" key="5">
    <source>
        <dbReference type="PROSITE" id="PS50931"/>
    </source>
</evidence>
<dbReference type="SUPFAM" id="SSF46785">
    <property type="entry name" value="Winged helix' DNA-binding domain"/>
    <property type="match status" value="1"/>
</dbReference>